<dbReference type="PANTHER" id="PTHR36984">
    <property type="entry name" value="CRISPR-ASSOCIATED ENDORIBONUCLEASE CAS6 1"/>
    <property type="match status" value="1"/>
</dbReference>
<comment type="similarity">
    <text evidence="1">Belongs to the CRISPR-associated protein Cas6/Cse3/CasE family.</text>
</comment>
<dbReference type="Pfam" id="PF01881">
    <property type="entry name" value="Cas_Cas6_C"/>
    <property type="match status" value="1"/>
</dbReference>
<evidence type="ECO:0000256" key="2">
    <source>
        <dbReference type="ARBA" id="ARBA00022884"/>
    </source>
</evidence>
<sequence length="280" mass="32326">MRIKITLSSEKSGIIDFNYQHQIQALIYGFLSRSDPDYSQWLHEQGYIYRRDKRFKLFVFSGITFHKPIKAMRSNGFRYPNDLNDLHSLNGFLFNGSQNVPFTFSFQIASPVNKFLQHLIDGIFREGNEITLGYQMVSISRIEILPDPLNSISLHPLESPVFIKKPMPPGQRDMYLFPGDEGYEVFLNRNLTRKYEILYNKSFSGESLKFHFHPAKGKSMKQFTIFKEGLDGNRKYIHIKGTLQPFTVTGPGELIKIGLECGFGQNNSMGCGYVEEYKMV</sequence>
<dbReference type="AlphaFoldDB" id="A0A533Q9M1"/>
<dbReference type="GO" id="GO:0003723">
    <property type="term" value="F:RNA binding"/>
    <property type="evidence" value="ECO:0007669"/>
    <property type="project" value="UniProtKB-KW"/>
</dbReference>
<keyword evidence="2" id="KW-0694">RNA-binding</keyword>
<dbReference type="NCBIfam" id="TIGR01877">
    <property type="entry name" value="cas_cas6"/>
    <property type="match status" value="1"/>
</dbReference>
<gene>
    <name evidence="7" type="ORF">JETT_2355</name>
</gene>
<dbReference type="Proteomes" id="UP000319783">
    <property type="component" value="Unassembled WGS sequence"/>
</dbReference>
<dbReference type="CDD" id="cd21140">
    <property type="entry name" value="Cas6_I-like"/>
    <property type="match status" value="1"/>
</dbReference>
<dbReference type="InterPro" id="IPR049435">
    <property type="entry name" value="Cas_Cas6_C"/>
</dbReference>
<comment type="caution">
    <text evidence="7">The sequence shown here is derived from an EMBL/GenBank/DDBJ whole genome shotgun (WGS) entry which is preliminary data.</text>
</comment>
<evidence type="ECO:0000313" key="7">
    <source>
        <dbReference type="EMBL" id="TLD41398.1"/>
    </source>
</evidence>
<feature type="site" description="Transition state stabilizer" evidence="4">
    <location>
        <position position="56"/>
    </location>
</feature>
<dbReference type="EMBL" id="SULG01000050">
    <property type="protein sequence ID" value="TLD41398.1"/>
    <property type="molecule type" value="Genomic_DNA"/>
</dbReference>
<proteinExistence type="inferred from homology"/>
<dbReference type="GO" id="GO:0051607">
    <property type="term" value="P:defense response to virus"/>
    <property type="evidence" value="ECO:0007669"/>
    <property type="project" value="UniProtKB-KW"/>
</dbReference>
<dbReference type="PIRSF" id="PIRSF005054">
    <property type="entry name" value="PF1131"/>
    <property type="match status" value="1"/>
</dbReference>
<protein>
    <submittedName>
        <fullName evidence="7">CRISPR repeat RNA endoribonuclease Cas6</fullName>
    </submittedName>
</protein>
<accession>A0A533Q9M1</accession>
<evidence type="ECO:0000259" key="6">
    <source>
        <dbReference type="Pfam" id="PF01881"/>
    </source>
</evidence>
<dbReference type="InterPro" id="IPR010156">
    <property type="entry name" value="CRISPR-assoc_prot_Cas6"/>
</dbReference>
<dbReference type="Pfam" id="PF21350">
    <property type="entry name" value="Cas6_I-A"/>
    <property type="match status" value="1"/>
</dbReference>
<evidence type="ECO:0000256" key="1">
    <source>
        <dbReference type="ARBA" id="ARBA00005937"/>
    </source>
</evidence>
<feature type="active site" description="Proton acceptor" evidence="5">
    <location>
        <position position="28"/>
    </location>
</feature>
<name>A0A533Q9M1_9BACT</name>
<evidence type="ECO:0000313" key="8">
    <source>
        <dbReference type="Proteomes" id="UP000319783"/>
    </source>
</evidence>
<dbReference type="InterPro" id="IPR045747">
    <property type="entry name" value="CRISPR-assoc_prot_Cas6_N_sf"/>
</dbReference>
<dbReference type="Gene3D" id="3.30.70.1900">
    <property type="match status" value="1"/>
</dbReference>
<evidence type="ECO:0000256" key="4">
    <source>
        <dbReference type="PIRSR" id="PIRSR005054-1"/>
    </source>
</evidence>
<reference evidence="7 8" key="1">
    <citation type="submission" date="2019-04" db="EMBL/GenBank/DDBJ databases">
        <title>Genome of a novel bacterium Candidatus Jettenia ecosi reconstructed from metagenome of an anammox bioreactor.</title>
        <authorList>
            <person name="Mardanov A.V."/>
            <person name="Beletsky A.V."/>
            <person name="Ravin N.V."/>
            <person name="Botchkova E.A."/>
            <person name="Litti Y.V."/>
            <person name="Nozhevnikova A.N."/>
        </authorList>
    </citation>
    <scope>NUCLEOTIDE SEQUENCE [LARGE SCALE GENOMIC DNA]</scope>
    <source>
        <strain evidence="7">J2</strain>
    </source>
</reference>
<keyword evidence="3" id="KW-0051">Antiviral defense</keyword>
<evidence type="ECO:0000256" key="3">
    <source>
        <dbReference type="ARBA" id="ARBA00023118"/>
    </source>
</evidence>
<organism evidence="7 8">
    <name type="scientific">Candidatus Jettenia ecosi</name>
    <dbReference type="NCBI Taxonomy" id="2494326"/>
    <lineage>
        <taxon>Bacteria</taxon>
        <taxon>Pseudomonadati</taxon>
        <taxon>Planctomycetota</taxon>
        <taxon>Candidatus Brocadiia</taxon>
        <taxon>Candidatus Brocadiales</taxon>
        <taxon>Candidatus Brocadiaceae</taxon>
        <taxon>Candidatus Jettenia</taxon>
    </lineage>
</organism>
<feature type="active site" description="Proton donor" evidence="5">
    <location>
        <position position="43"/>
    </location>
</feature>
<evidence type="ECO:0000256" key="5">
    <source>
        <dbReference type="PIRSR" id="PIRSR005054-50"/>
    </source>
</evidence>
<dbReference type="Gene3D" id="3.30.70.1890">
    <property type="match status" value="1"/>
</dbReference>
<dbReference type="PANTHER" id="PTHR36984:SF1">
    <property type="entry name" value="CRISPR-ASSOCIATED ENDORIBONUCLEASE CAS6 1"/>
    <property type="match status" value="1"/>
</dbReference>
<dbReference type="GO" id="GO:0016788">
    <property type="term" value="F:hydrolase activity, acting on ester bonds"/>
    <property type="evidence" value="ECO:0007669"/>
    <property type="project" value="InterPro"/>
</dbReference>
<feature type="domain" description="CRISPR associated protein Cas6 C-terminal" evidence="6">
    <location>
        <begin position="159"/>
        <end position="275"/>
    </location>
</feature>